<organism evidence="2">
    <name type="scientific">Abalone asfa-like virus</name>
    <dbReference type="NCBI Taxonomy" id="2839893"/>
    <lineage>
        <taxon>Viruses</taxon>
        <taxon>Varidnaviria</taxon>
        <taxon>Bamfordvirae</taxon>
        <taxon>Nucleocytoviricota</taxon>
        <taxon>Pokkesviricetes</taxon>
        <taxon>Asfuvirales</taxon>
        <taxon>Asfarviridae</taxon>
    </lineage>
</organism>
<feature type="compositionally biased region" description="Low complexity" evidence="1">
    <location>
        <begin position="115"/>
        <end position="132"/>
    </location>
</feature>
<accession>A0A5K7Y3J8</accession>
<protein>
    <submittedName>
        <fullName evidence="2">Uncharacterized protein</fullName>
    </submittedName>
</protein>
<sequence length="138" mass="15941">MTDVAKTSLVELYDNQKIQKKATIDYIYHLFWPFLLDHIREQFTYHLANLDVTIKQEIGVFIKNFSFYCVSDEIYNKLALIKNKIGVPYYLSLGLKEYFDEVDRTSIVNTYIYSSDSSSQSSLGSTNSSSSSVEDFII</sequence>
<evidence type="ECO:0000256" key="1">
    <source>
        <dbReference type="SAM" id="MobiDB-lite"/>
    </source>
</evidence>
<evidence type="ECO:0000313" key="2">
    <source>
        <dbReference type="EMBL" id="BBO54054.1"/>
    </source>
</evidence>
<reference evidence="2" key="1">
    <citation type="journal article" date="2020" name="Sci. Rep.">
        <title>A novel Asfarvirus-like virus identified as a potential cause of mass mortality of abalone.</title>
        <authorList>
            <person name="Matsuyama T."/>
            <person name="Takano T."/>
            <person name="Nishiki I."/>
            <person name="Fujiwara A."/>
            <person name="Kiryu I."/>
            <person name="Inada M."/>
            <person name="Sakai T."/>
            <person name="Terashima S."/>
            <person name="Matsuura Y."/>
            <person name="Isowa K."/>
            <person name="Nakayasu C."/>
        </authorList>
    </citation>
    <scope>NUCLEOTIDE SEQUENCE</scope>
</reference>
<dbReference type="EMBL" id="LC506465">
    <property type="protein sequence ID" value="BBO54054.1"/>
    <property type="molecule type" value="Genomic_DNA"/>
</dbReference>
<name>A0A5K7Y3J8_9VIRU</name>
<feature type="region of interest" description="Disordered" evidence="1">
    <location>
        <begin position="115"/>
        <end position="138"/>
    </location>
</feature>
<proteinExistence type="predicted"/>